<accession>A0A9D2I9E5</accession>
<dbReference type="PRINTS" id="PR00032">
    <property type="entry name" value="HTHARAC"/>
</dbReference>
<dbReference type="InterPro" id="IPR018060">
    <property type="entry name" value="HTH_AraC"/>
</dbReference>
<dbReference type="GO" id="GO:0043565">
    <property type="term" value="F:sequence-specific DNA binding"/>
    <property type="evidence" value="ECO:0007669"/>
    <property type="project" value="InterPro"/>
</dbReference>
<organism evidence="9 10">
    <name type="scientific">Candidatus Eisenbergiella merdipullorum</name>
    <dbReference type="NCBI Taxonomy" id="2838553"/>
    <lineage>
        <taxon>Bacteria</taxon>
        <taxon>Bacillati</taxon>
        <taxon>Bacillota</taxon>
        <taxon>Clostridia</taxon>
        <taxon>Lachnospirales</taxon>
        <taxon>Lachnospiraceae</taxon>
        <taxon>Eisenbergiella</taxon>
    </lineage>
</organism>
<dbReference type="PROSITE" id="PS00041">
    <property type="entry name" value="HTH_ARAC_FAMILY_1"/>
    <property type="match status" value="1"/>
</dbReference>
<evidence type="ECO:0000256" key="4">
    <source>
        <dbReference type="ARBA" id="ARBA00023163"/>
    </source>
</evidence>
<dbReference type="PROSITE" id="PS01124">
    <property type="entry name" value="HTH_ARAC_FAMILY_2"/>
    <property type="match status" value="1"/>
</dbReference>
<comment type="function">
    <text evidence="5">May play the central regulatory role in sporulation. It may be an element of the effector pathway responsible for the activation of sporulation genes in response to nutritional stress. Spo0A may act in concert with spo0H (a sigma factor) to control the expression of some genes that are critical to the sporulation process.</text>
</comment>
<dbReference type="InterPro" id="IPR020449">
    <property type="entry name" value="Tscrpt_reg_AraC-type_HTH"/>
</dbReference>
<dbReference type="SUPFAM" id="SSF52172">
    <property type="entry name" value="CheY-like"/>
    <property type="match status" value="1"/>
</dbReference>
<dbReference type="EMBL" id="DWYY01000194">
    <property type="protein sequence ID" value="HJA94697.1"/>
    <property type="molecule type" value="Genomic_DNA"/>
</dbReference>
<feature type="modified residue" description="4-aspartylphosphate" evidence="6">
    <location>
        <position position="55"/>
    </location>
</feature>
<dbReference type="Pfam" id="PF12833">
    <property type="entry name" value="HTH_18"/>
    <property type="match status" value="1"/>
</dbReference>
<dbReference type="PANTHER" id="PTHR43280:SF2">
    <property type="entry name" value="HTH-TYPE TRANSCRIPTIONAL REGULATOR EXSA"/>
    <property type="match status" value="1"/>
</dbReference>
<dbReference type="SMART" id="SM00342">
    <property type="entry name" value="HTH_ARAC"/>
    <property type="match status" value="1"/>
</dbReference>
<evidence type="ECO:0000256" key="2">
    <source>
        <dbReference type="ARBA" id="ARBA00023015"/>
    </source>
</evidence>
<keyword evidence="4" id="KW-0804">Transcription</keyword>
<dbReference type="InterPro" id="IPR011006">
    <property type="entry name" value="CheY-like_superfamily"/>
</dbReference>
<dbReference type="CDD" id="cd17536">
    <property type="entry name" value="REC_YesN-like"/>
    <property type="match status" value="1"/>
</dbReference>
<keyword evidence="3" id="KW-0238">DNA-binding</keyword>
<dbReference type="InterPro" id="IPR001789">
    <property type="entry name" value="Sig_transdc_resp-reg_receiver"/>
</dbReference>
<reference evidence="9" key="1">
    <citation type="journal article" date="2021" name="PeerJ">
        <title>Extensive microbial diversity within the chicken gut microbiome revealed by metagenomics and culture.</title>
        <authorList>
            <person name="Gilroy R."/>
            <person name="Ravi A."/>
            <person name="Getino M."/>
            <person name="Pursley I."/>
            <person name="Horton D.L."/>
            <person name="Alikhan N.F."/>
            <person name="Baker D."/>
            <person name="Gharbi K."/>
            <person name="Hall N."/>
            <person name="Watson M."/>
            <person name="Adriaenssens E.M."/>
            <person name="Foster-Nyarko E."/>
            <person name="Jarju S."/>
            <person name="Secka A."/>
            <person name="Antonio M."/>
            <person name="Oren A."/>
            <person name="Chaudhuri R.R."/>
            <person name="La Ragione R."/>
            <person name="Hildebrand F."/>
            <person name="Pallen M.J."/>
        </authorList>
    </citation>
    <scope>NUCLEOTIDE SEQUENCE</scope>
    <source>
        <strain evidence="9">CHK179-7159</strain>
    </source>
</reference>
<dbReference type="PROSITE" id="PS50110">
    <property type="entry name" value="RESPONSE_REGULATORY"/>
    <property type="match status" value="1"/>
</dbReference>
<protein>
    <recommendedName>
        <fullName evidence="1">Stage 0 sporulation protein A homolog</fullName>
    </recommendedName>
</protein>
<feature type="domain" description="HTH araC/xylS-type" evidence="7">
    <location>
        <begin position="423"/>
        <end position="521"/>
    </location>
</feature>
<dbReference type="GO" id="GO:0003700">
    <property type="term" value="F:DNA-binding transcription factor activity"/>
    <property type="evidence" value="ECO:0007669"/>
    <property type="project" value="InterPro"/>
</dbReference>
<dbReference type="InterPro" id="IPR018062">
    <property type="entry name" value="HTH_AraC-typ_CS"/>
</dbReference>
<comment type="caution">
    <text evidence="9">The sequence shown here is derived from an EMBL/GenBank/DDBJ whole genome shotgun (WGS) entry which is preliminary data.</text>
</comment>
<name>A0A9D2I9E5_9FIRM</name>
<evidence type="ECO:0000256" key="5">
    <source>
        <dbReference type="ARBA" id="ARBA00024867"/>
    </source>
</evidence>
<reference evidence="9" key="2">
    <citation type="submission" date="2021-04" db="EMBL/GenBank/DDBJ databases">
        <authorList>
            <person name="Gilroy R."/>
        </authorList>
    </citation>
    <scope>NUCLEOTIDE SEQUENCE</scope>
    <source>
        <strain evidence="9">CHK179-7159</strain>
    </source>
</reference>
<dbReference type="Pfam" id="PF00072">
    <property type="entry name" value="Response_reg"/>
    <property type="match status" value="1"/>
</dbReference>
<dbReference type="InterPro" id="IPR009057">
    <property type="entry name" value="Homeodomain-like_sf"/>
</dbReference>
<evidence type="ECO:0000256" key="1">
    <source>
        <dbReference type="ARBA" id="ARBA00018672"/>
    </source>
</evidence>
<proteinExistence type="predicted"/>
<sequence>MYSLVIAEDEFTTRRALVNMVRWNELGFRVEGEFSDGQELLDYLKNNVPDVILTDIKMIHVSGIEIARLVAEENLPIQIVFLSAYKDFSYAQEALEYHVAHYLLKPVDLARLREVFRGIKEKLDRQGIQENLMQDRLDHYNRLINYEKQQFVTDVYFGSLTNPKQMARRLGLIDSEGQGGSARLFLTKIVLRNDQQYKDFIADYGQQELQEQLVHLLGYFDRELEFYTINWNTTEEEELYVLGVFWENRASERIVYDPADLRDAVYNLMKIHVEIPTFQLLRSPAELAHCAEKVGRNESAEYLMKDKEYLQLLRDQNKLLYSYLCQNNPEQGMELAGTLFHNYMRGGMAFAQRQCIYTVTKLLDEAGRNDLMSWNRLYEQCMTPAAFSQKQPQALKGWLERCIKILFDHMGGQAEARQDTSIERVMDYLHKHYSEDITLAGIAEAVFLNPAYISRLIKEQIGKNYTDLVMELRIERAVELLENTDMYVYEIAEKVGYGNLKYFYKVFRKVKGKSPGDYRPADR</sequence>
<keyword evidence="6" id="KW-0597">Phosphoprotein</keyword>
<dbReference type="PANTHER" id="PTHR43280">
    <property type="entry name" value="ARAC-FAMILY TRANSCRIPTIONAL REGULATOR"/>
    <property type="match status" value="1"/>
</dbReference>
<dbReference type="Gene3D" id="3.40.50.2300">
    <property type="match status" value="1"/>
</dbReference>
<dbReference type="SMART" id="SM00448">
    <property type="entry name" value="REC"/>
    <property type="match status" value="1"/>
</dbReference>
<dbReference type="Proteomes" id="UP000886858">
    <property type="component" value="Unassembled WGS sequence"/>
</dbReference>
<feature type="domain" description="Response regulatory" evidence="8">
    <location>
        <begin position="3"/>
        <end position="120"/>
    </location>
</feature>
<keyword evidence="2" id="KW-0805">Transcription regulation</keyword>
<evidence type="ECO:0000259" key="7">
    <source>
        <dbReference type="PROSITE" id="PS01124"/>
    </source>
</evidence>
<dbReference type="GO" id="GO:0000160">
    <property type="term" value="P:phosphorelay signal transduction system"/>
    <property type="evidence" value="ECO:0007669"/>
    <property type="project" value="InterPro"/>
</dbReference>
<evidence type="ECO:0000259" key="8">
    <source>
        <dbReference type="PROSITE" id="PS50110"/>
    </source>
</evidence>
<evidence type="ECO:0000256" key="6">
    <source>
        <dbReference type="PROSITE-ProRule" id="PRU00169"/>
    </source>
</evidence>
<gene>
    <name evidence="9" type="ORF">H9717_16550</name>
</gene>
<evidence type="ECO:0000313" key="10">
    <source>
        <dbReference type="Proteomes" id="UP000886858"/>
    </source>
</evidence>
<dbReference type="Gene3D" id="1.10.10.60">
    <property type="entry name" value="Homeodomain-like"/>
    <property type="match status" value="2"/>
</dbReference>
<dbReference type="AlphaFoldDB" id="A0A9D2I9E5"/>
<dbReference type="SUPFAM" id="SSF46689">
    <property type="entry name" value="Homeodomain-like"/>
    <property type="match status" value="2"/>
</dbReference>
<evidence type="ECO:0000313" key="9">
    <source>
        <dbReference type="EMBL" id="HJA94697.1"/>
    </source>
</evidence>
<evidence type="ECO:0000256" key="3">
    <source>
        <dbReference type="ARBA" id="ARBA00023125"/>
    </source>
</evidence>